<dbReference type="Pfam" id="PF11142">
    <property type="entry name" value="DUF2917"/>
    <property type="match status" value="1"/>
</dbReference>
<accession>A0A853IQD8</accession>
<dbReference type="InterPro" id="IPR021317">
    <property type="entry name" value="DUF2917"/>
</dbReference>
<name>A0A853IQD8_9BURK</name>
<dbReference type="EMBL" id="JACCKX010000001">
    <property type="protein sequence ID" value="NZA02452.1"/>
    <property type="molecule type" value="Genomic_DNA"/>
</dbReference>
<organism evidence="1 2">
    <name type="scientific">Ottowia beijingensis</name>
    <dbReference type="NCBI Taxonomy" id="1207057"/>
    <lineage>
        <taxon>Bacteria</taxon>
        <taxon>Pseudomonadati</taxon>
        <taxon>Pseudomonadota</taxon>
        <taxon>Betaproteobacteria</taxon>
        <taxon>Burkholderiales</taxon>
        <taxon>Comamonadaceae</taxon>
        <taxon>Ottowia</taxon>
    </lineage>
</organism>
<gene>
    <name evidence="1" type="ORF">H0I39_13005</name>
</gene>
<dbReference type="Proteomes" id="UP000589716">
    <property type="component" value="Unassembled WGS sequence"/>
</dbReference>
<keyword evidence="2" id="KW-1185">Reference proteome</keyword>
<comment type="caution">
    <text evidence="1">The sequence shown here is derived from an EMBL/GenBank/DDBJ whole genome shotgun (WGS) entry which is preliminary data.</text>
</comment>
<dbReference type="AlphaFoldDB" id="A0A853IQD8"/>
<evidence type="ECO:0000313" key="2">
    <source>
        <dbReference type="Proteomes" id="UP000589716"/>
    </source>
</evidence>
<sequence length="127" mass="13473">MRPARAGVLHVQRGAVWATRRGPHAANAGAAGGDDVLRAGQRLRLHAGDVLVLEPIAVPGTPAQRVALHWQPAADTRWATEVARPASELQRALRDAVRAGGQLLRGTAAWAGHRLGPCRDARCLHDA</sequence>
<proteinExistence type="predicted"/>
<reference evidence="1 2" key="1">
    <citation type="submission" date="2020-07" db="EMBL/GenBank/DDBJ databases">
        <authorList>
            <person name="Maaloum M."/>
        </authorList>
    </citation>
    <scope>NUCLEOTIDE SEQUENCE [LARGE SCALE GENOMIC DNA]</scope>
    <source>
        <strain evidence="1 2">GCS-AN-3</strain>
    </source>
</reference>
<protein>
    <submittedName>
        <fullName evidence="1">DUF2917 domain-containing protein</fullName>
    </submittedName>
</protein>
<evidence type="ECO:0000313" key="1">
    <source>
        <dbReference type="EMBL" id="NZA02452.1"/>
    </source>
</evidence>